<name>A0A1C6V027_9ACTN</name>
<evidence type="ECO:0000313" key="10">
    <source>
        <dbReference type="EMBL" id="WSA35132.1"/>
    </source>
</evidence>
<keyword evidence="5 6" id="KW-0482">Metalloprotease</keyword>
<keyword evidence="4 6" id="KW-0862">Zinc</keyword>
<evidence type="ECO:0000256" key="4">
    <source>
        <dbReference type="ARBA" id="ARBA00022833"/>
    </source>
</evidence>
<evidence type="ECO:0000256" key="6">
    <source>
        <dbReference type="RuleBase" id="RU003983"/>
    </source>
</evidence>
<evidence type="ECO:0000256" key="2">
    <source>
        <dbReference type="ARBA" id="ARBA00022723"/>
    </source>
</evidence>
<evidence type="ECO:0000313" key="11">
    <source>
        <dbReference type="Proteomes" id="UP000199343"/>
    </source>
</evidence>
<comment type="similarity">
    <text evidence="6">Belongs to the peptidase M48 family.</text>
</comment>
<dbReference type="STRING" id="47871.GA0070608_2176"/>
<dbReference type="PANTHER" id="PTHR34978:SF3">
    <property type="entry name" value="SLR0241 PROTEIN"/>
    <property type="match status" value="1"/>
</dbReference>
<sequence>MTSLLLLAWATAVAVTVPRAVTARSWSRAVPRVAIGLWLGALVSATGAVLGAGLLAAVPPAALAAGLDGIIGACARALTRLGAPDETLAVLALAATAALATRLTIGAVATVRAARRWRRQHLAALSPVASPGPTDGCTLVEHATPMVYCLPGRPGHVVVTRGALDTLTPQQLDAVLRHERAHLRGRHHLLVAVAAAFHRALPGLPLARAAEDEVRRLVEHLADDRAGARHGRHTVAAAIVRLAGNTPGHALGAGAPSVDRVRRLLAPAPPRSTARHLLGAAAIILLLAFPVATTGTAAGMAVHKATCSQPAAPAGN</sequence>
<evidence type="ECO:0000256" key="5">
    <source>
        <dbReference type="ARBA" id="ARBA00023049"/>
    </source>
</evidence>
<keyword evidence="3 6" id="KW-0378">Hydrolase</keyword>
<feature type="domain" description="Peptidase M48" evidence="8">
    <location>
        <begin position="149"/>
        <end position="193"/>
    </location>
</feature>
<reference evidence="11" key="1">
    <citation type="submission" date="2016-06" db="EMBL/GenBank/DDBJ databases">
        <authorList>
            <person name="Varghese N."/>
            <person name="Submissions Spin"/>
        </authorList>
    </citation>
    <scope>NUCLEOTIDE SEQUENCE [LARGE SCALE GENOMIC DNA]</scope>
    <source>
        <strain evidence="11">DSM 43363</strain>
    </source>
</reference>
<keyword evidence="2" id="KW-0479">Metal-binding</keyword>
<dbReference type="InterPro" id="IPR001915">
    <property type="entry name" value="Peptidase_M48"/>
</dbReference>
<feature type="transmembrane region" description="Helical" evidence="7">
    <location>
        <begin position="88"/>
        <end position="111"/>
    </location>
</feature>
<dbReference type="Proteomes" id="UP001334804">
    <property type="component" value="Chromosome"/>
</dbReference>
<protein>
    <submittedName>
        <fullName evidence="10">M56 family metallopeptidase</fullName>
    </submittedName>
    <submittedName>
        <fullName evidence="9">Peptidase family M48</fullName>
    </submittedName>
</protein>
<keyword evidence="12" id="KW-1185">Reference proteome</keyword>
<dbReference type="CDD" id="cd07326">
    <property type="entry name" value="M56_BlaR1_MecR1_like"/>
    <property type="match status" value="1"/>
</dbReference>
<dbReference type="OrthoDB" id="9785340at2"/>
<dbReference type="GO" id="GO:0004222">
    <property type="term" value="F:metalloendopeptidase activity"/>
    <property type="evidence" value="ECO:0007669"/>
    <property type="project" value="InterPro"/>
</dbReference>
<proteinExistence type="inferred from homology"/>
<gene>
    <name evidence="9" type="ORF">GA0070608_2176</name>
    <name evidence="10" type="ORF">OIE14_14340</name>
</gene>
<evidence type="ECO:0000313" key="12">
    <source>
        <dbReference type="Proteomes" id="UP001334804"/>
    </source>
</evidence>
<keyword evidence="7" id="KW-0812">Transmembrane</keyword>
<keyword evidence="1 6" id="KW-0645">Protease</keyword>
<dbReference type="Gene3D" id="3.30.2010.10">
    <property type="entry name" value="Metalloproteases ('zincins'), catalytic domain"/>
    <property type="match status" value="1"/>
</dbReference>
<keyword evidence="7" id="KW-1133">Transmembrane helix</keyword>
<dbReference type="GO" id="GO:0046872">
    <property type="term" value="F:metal ion binding"/>
    <property type="evidence" value="ECO:0007669"/>
    <property type="project" value="UniProtKB-KW"/>
</dbReference>
<comment type="cofactor">
    <cofactor evidence="6">
        <name>Zn(2+)</name>
        <dbReference type="ChEBI" id="CHEBI:29105"/>
    </cofactor>
    <text evidence="6">Binds 1 zinc ion per subunit.</text>
</comment>
<dbReference type="RefSeq" id="WP_091626050.1">
    <property type="nucleotide sequence ID" value="NZ_CP109071.1"/>
</dbReference>
<keyword evidence="7" id="KW-0472">Membrane</keyword>
<feature type="transmembrane region" description="Helical" evidence="7">
    <location>
        <begin position="277"/>
        <end position="302"/>
    </location>
</feature>
<dbReference type="InterPro" id="IPR052173">
    <property type="entry name" value="Beta-lactam_resp_regulator"/>
</dbReference>
<evidence type="ECO:0000313" key="9">
    <source>
        <dbReference type="EMBL" id="SCL59611.1"/>
    </source>
</evidence>
<dbReference type="EMBL" id="FMIC01000002">
    <property type="protein sequence ID" value="SCL59611.1"/>
    <property type="molecule type" value="Genomic_DNA"/>
</dbReference>
<dbReference type="Proteomes" id="UP000199343">
    <property type="component" value="Unassembled WGS sequence"/>
</dbReference>
<dbReference type="AlphaFoldDB" id="A0A1C6V027"/>
<evidence type="ECO:0000256" key="7">
    <source>
        <dbReference type="SAM" id="Phobius"/>
    </source>
</evidence>
<dbReference type="GO" id="GO:0006508">
    <property type="term" value="P:proteolysis"/>
    <property type="evidence" value="ECO:0007669"/>
    <property type="project" value="UniProtKB-KW"/>
</dbReference>
<dbReference type="PANTHER" id="PTHR34978">
    <property type="entry name" value="POSSIBLE SENSOR-TRANSDUCER PROTEIN BLAR"/>
    <property type="match status" value="1"/>
</dbReference>
<evidence type="ECO:0000259" key="8">
    <source>
        <dbReference type="Pfam" id="PF01435"/>
    </source>
</evidence>
<feature type="transmembrane region" description="Helical" evidence="7">
    <location>
        <begin position="33"/>
        <end position="55"/>
    </location>
</feature>
<reference evidence="9" key="2">
    <citation type="submission" date="2016-06" db="EMBL/GenBank/DDBJ databases">
        <authorList>
            <person name="Kjaerup R.B."/>
            <person name="Dalgaard T.S."/>
            <person name="Juul-Madsen H.R."/>
        </authorList>
    </citation>
    <scope>NUCLEOTIDE SEQUENCE [LARGE SCALE GENOMIC DNA]</scope>
    <source>
        <strain evidence="9">DSM 43363</strain>
    </source>
</reference>
<organism evidence="9 11">
    <name type="scientific">Micromonospora peucetia</name>
    <dbReference type="NCBI Taxonomy" id="47871"/>
    <lineage>
        <taxon>Bacteria</taxon>
        <taxon>Bacillati</taxon>
        <taxon>Actinomycetota</taxon>
        <taxon>Actinomycetes</taxon>
        <taxon>Micromonosporales</taxon>
        <taxon>Micromonosporaceae</taxon>
        <taxon>Micromonospora</taxon>
    </lineage>
</organism>
<reference evidence="10 12" key="3">
    <citation type="submission" date="2022-10" db="EMBL/GenBank/DDBJ databases">
        <title>The complete genomes of actinobacterial strains from the NBC collection.</title>
        <authorList>
            <person name="Joergensen T.S."/>
            <person name="Alvarez Arevalo M."/>
            <person name="Sterndorff E.B."/>
            <person name="Faurdal D."/>
            <person name="Vuksanovic O."/>
            <person name="Mourched A.-S."/>
            <person name="Charusanti P."/>
            <person name="Shaw S."/>
            <person name="Blin K."/>
            <person name="Weber T."/>
        </authorList>
    </citation>
    <scope>NUCLEOTIDE SEQUENCE [LARGE SCALE GENOMIC DNA]</scope>
    <source>
        <strain evidence="10 12">NBC 01809</strain>
    </source>
</reference>
<evidence type="ECO:0000256" key="3">
    <source>
        <dbReference type="ARBA" id="ARBA00022801"/>
    </source>
</evidence>
<evidence type="ECO:0000256" key="1">
    <source>
        <dbReference type="ARBA" id="ARBA00022670"/>
    </source>
</evidence>
<dbReference type="Pfam" id="PF01435">
    <property type="entry name" value="Peptidase_M48"/>
    <property type="match status" value="1"/>
</dbReference>
<accession>A0A1C6V027</accession>
<dbReference type="EMBL" id="CP109071">
    <property type="protein sequence ID" value="WSA35132.1"/>
    <property type="molecule type" value="Genomic_DNA"/>
</dbReference>